<organism evidence="14 15">
    <name type="scientific">Ideonella aquatica</name>
    <dbReference type="NCBI Taxonomy" id="2824119"/>
    <lineage>
        <taxon>Bacteria</taxon>
        <taxon>Pseudomonadati</taxon>
        <taxon>Pseudomonadota</taxon>
        <taxon>Betaproteobacteria</taxon>
        <taxon>Burkholderiales</taxon>
        <taxon>Sphaerotilaceae</taxon>
        <taxon>Ideonella</taxon>
    </lineage>
</organism>
<dbReference type="InterPro" id="IPR000700">
    <property type="entry name" value="PAS-assoc_C"/>
</dbReference>
<dbReference type="PRINTS" id="PR00344">
    <property type="entry name" value="BCTRLSENSOR"/>
</dbReference>
<keyword evidence="10" id="KW-0472">Membrane</keyword>
<keyword evidence="6" id="KW-0418">Kinase</keyword>
<dbReference type="InterPro" id="IPR036097">
    <property type="entry name" value="HisK_dim/P_sf"/>
</dbReference>
<evidence type="ECO:0000259" key="11">
    <source>
        <dbReference type="PROSITE" id="PS50109"/>
    </source>
</evidence>
<name>A0A940YLQ6_9BURK</name>
<evidence type="ECO:0000259" key="13">
    <source>
        <dbReference type="PROSITE" id="PS50113"/>
    </source>
</evidence>
<dbReference type="Pfam" id="PF00989">
    <property type="entry name" value="PAS"/>
    <property type="match status" value="1"/>
</dbReference>
<dbReference type="PROSITE" id="PS50112">
    <property type="entry name" value="PAS"/>
    <property type="match status" value="1"/>
</dbReference>
<accession>A0A940YLQ6</accession>
<evidence type="ECO:0000256" key="5">
    <source>
        <dbReference type="ARBA" id="ARBA00022741"/>
    </source>
</evidence>
<keyword evidence="10" id="KW-1133">Transmembrane helix</keyword>
<evidence type="ECO:0000256" key="10">
    <source>
        <dbReference type="SAM" id="Phobius"/>
    </source>
</evidence>
<evidence type="ECO:0000256" key="2">
    <source>
        <dbReference type="ARBA" id="ARBA00012438"/>
    </source>
</evidence>
<dbReference type="InterPro" id="IPR013767">
    <property type="entry name" value="PAS_fold"/>
</dbReference>
<dbReference type="NCBIfam" id="TIGR00229">
    <property type="entry name" value="sensory_box"/>
    <property type="match status" value="1"/>
</dbReference>
<dbReference type="PROSITE" id="PS50109">
    <property type="entry name" value="HIS_KIN"/>
    <property type="match status" value="1"/>
</dbReference>
<keyword evidence="4" id="KW-0808">Transferase</keyword>
<feature type="transmembrane region" description="Helical" evidence="10">
    <location>
        <begin position="17"/>
        <end position="38"/>
    </location>
</feature>
<dbReference type="SMART" id="SM00388">
    <property type="entry name" value="HisKA"/>
    <property type="match status" value="1"/>
</dbReference>
<dbReference type="InterPro" id="IPR035965">
    <property type="entry name" value="PAS-like_dom_sf"/>
</dbReference>
<dbReference type="SUPFAM" id="SSF55874">
    <property type="entry name" value="ATPase domain of HSP90 chaperone/DNA topoisomerase II/histidine kinase"/>
    <property type="match status" value="1"/>
</dbReference>
<dbReference type="RefSeq" id="WP_210802948.1">
    <property type="nucleotide sequence ID" value="NZ_JAGQDE010000013.1"/>
</dbReference>
<dbReference type="GO" id="GO:0006355">
    <property type="term" value="P:regulation of DNA-templated transcription"/>
    <property type="evidence" value="ECO:0007669"/>
    <property type="project" value="InterPro"/>
</dbReference>
<feature type="domain" description="PAC" evidence="13">
    <location>
        <begin position="369"/>
        <end position="421"/>
    </location>
</feature>
<dbReference type="GO" id="GO:0000155">
    <property type="term" value="F:phosphorelay sensor kinase activity"/>
    <property type="evidence" value="ECO:0007669"/>
    <property type="project" value="InterPro"/>
</dbReference>
<dbReference type="Proteomes" id="UP000678374">
    <property type="component" value="Unassembled WGS sequence"/>
</dbReference>
<dbReference type="PROSITE" id="PS50113">
    <property type="entry name" value="PAC"/>
    <property type="match status" value="1"/>
</dbReference>
<dbReference type="Pfam" id="PF00512">
    <property type="entry name" value="HisKA"/>
    <property type="match status" value="1"/>
</dbReference>
<dbReference type="Gene3D" id="3.30.450.20">
    <property type="entry name" value="PAS domain"/>
    <property type="match status" value="1"/>
</dbReference>
<dbReference type="Pfam" id="PF02518">
    <property type="entry name" value="HATPase_c"/>
    <property type="match status" value="1"/>
</dbReference>
<dbReference type="GO" id="GO:0005524">
    <property type="term" value="F:ATP binding"/>
    <property type="evidence" value="ECO:0007669"/>
    <property type="project" value="UniProtKB-KW"/>
</dbReference>
<dbReference type="CDD" id="cd00082">
    <property type="entry name" value="HisKA"/>
    <property type="match status" value="1"/>
</dbReference>
<proteinExistence type="predicted"/>
<keyword evidence="15" id="KW-1185">Reference proteome</keyword>
<keyword evidence="5" id="KW-0547">Nucleotide-binding</keyword>
<protein>
    <recommendedName>
        <fullName evidence="2">histidine kinase</fullName>
        <ecNumber evidence="2">2.7.13.3</ecNumber>
    </recommendedName>
</protein>
<dbReference type="InterPro" id="IPR036890">
    <property type="entry name" value="HATPase_C_sf"/>
</dbReference>
<comment type="caution">
    <text evidence="14">The sequence shown here is derived from an EMBL/GenBank/DDBJ whole genome shotgun (WGS) entry which is preliminary data.</text>
</comment>
<dbReference type="Gene3D" id="1.10.287.130">
    <property type="match status" value="1"/>
</dbReference>
<dbReference type="InterPro" id="IPR000014">
    <property type="entry name" value="PAS"/>
</dbReference>
<evidence type="ECO:0000256" key="1">
    <source>
        <dbReference type="ARBA" id="ARBA00000085"/>
    </source>
</evidence>
<reference evidence="14" key="1">
    <citation type="submission" date="2021-04" db="EMBL/GenBank/DDBJ databases">
        <title>The genome sequence of Ideonella sp. 4Y11.</title>
        <authorList>
            <person name="Liu Y."/>
        </authorList>
    </citation>
    <scope>NUCLEOTIDE SEQUENCE</scope>
    <source>
        <strain evidence="14">4Y11</strain>
    </source>
</reference>
<dbReference type="SUPFAM" id="SSF47384">
    <property type="entry name" value="Homodimeric domain of signal transducing histidine kinase"/>
    <property type="match status" value="1"/>
</dbReference>
<dbReference type="InterPro" id="IPR004358">
    <property type="entry name" value="Sig_transdc_His_kin-like_C"/>
</dbReference>
<feature type="domain" description="PAS" evidence="12">
    <location>
        <begin position="290"/>
        <end position="361"/>
    </location>
</feature>
<evidence type="ECO:0000256" key="8">
    <source>
        <dbReference type="ARBA" id="ARBA00023012"/>
    </source>
</evidence>
<dbReference type="EMBL" id="JAGQDE010000013">
    <property type="protein sequence ID" value="MBQ0960276.1"/>
    <property type="molecule type" value="Genomic_DNA"/>
</dbReference>
<evidence type="ECO:0000256" key="4">
    <source>
        <dbReference type="ARBA" id="ARBA00022679"/>
    </source>
</evidence>
<keyword evidence="8" id="KW-0902">Two-component regulatory system</keyword>
<evidence type="ECO:0000259" key="12">
    <source>
        <dbReference type="PROSITE" id="PS50112"/>
    </source>
</evidence>
<keyword evidence="7" id="KW-0067">ATP-binding</keyword>
<evidence type="ECO:0000256" key="7">
    <source>
        <dbReference type="ARBA" id="ARBA00022840"/>
    </source>
</evidence>
<gene>
    <name evidence="14" type="ORF">KAK06_15080</name>
</gene>
<dbReference type="InterPro" id="IPR003661">
    <property type="entry name" value="HisK_dim/P_dom"/>
</dbReference>
<dbReference type="SMART" id="SM00387">
    <property type="entry name" value="HATPase_c"/>
    <property type="match status" value="1"/>
</dbReference>
<dbReference type="AlphaFoldDB" id="A0A940YLQ6"/>
<dbReference type="PANTHER" id="PTHR43065:SF10">
    <property type="entry name" value="PEROXIDE STRESS-ACTIVATED HISTIDINE KINASE MAK3"/>
    <property type="match status" value="1"/>
</dbReference>
<comment type="catalytic activity">
    <reaction evidence="1">
        <text>ATP + protein L-histidine = ADP + protein N-phospho-L-histidine.</text>
        <dbReference type="EC" id="2.7.13.3"/>
    </reaction>
</comment>
<evidence type="ECO:0000256" key="6">
    <source>
        <dbReference type="ARBA" id="ARBA00022777"/>
    </source>
</evidence>
<feature type="transmembrane region" description="Helical" evidence="10">
    <location>
        <begin position="251"/>
        <end position="275"/>
    </location>
</feature>
<feature type="compositionally biased region" description="Basic and acidic residues" evidence="9">
    <location>
        <begin position="668"/>
        <end position="677"/>
    </location>
</feature>
<dbReference type="SUPFAM" id="SSF55785">
    <property type="entry name" value="PYP-like sensor domain (PAS domain)"/>
    <property type="match status" value="1"/>
</dbReference>
<dbReference type="CDD" id="cd00130">
    <property type="entry name" value="PAS"/>
    <property type="match status" value="1"/>
</dbReference>
<sequence>MSPTASPTTAPALRVRVLWVALVLMLLVAQSLLVWLTLDYESGRAQDRSAEVAAQSAGELRRQAQQLLESVQVLVWSPGAEAAWRHESLGLLRERRALLRLERRDDQLRLLSASDTPYGAAPFSAMSRRALELELAPTCALAARTSTPTFSRSYFMPQPAGQGQEVVDLCFAVEGGARYVVATVSLPELLEKVAAGTRGEHELSLVEPDGTRLARAGNLRGQGVYQATRLVSLPGLSLLLRADAVAGRPGLIPNLAIALVLGLSLSLLGVVGLLVRDIRRRSAAEHAVAEALAFRRAMEDSLVTGLRARDRDGRITYVNPAFCAMVGWDAESLVGQDTPPYWPPERVDDYRRRQAERLQLGADDNAQRQGFETLFMRRNGERFPVMIYEAPLRDREGRHTGWMSAAVDVSGERRMEELSRQQQERLQASARLATVGEMASLLSHELNQPLAAIASYATGSLNLIDAPDEDPAALKDLLRQALTRIAEQAERAGRVIKSVHGFVRRRDGAREALAADQLVEAVLPLVRLQARKSGTRIEVALPRPVPRVWADRTMVEQVLLNLTRNGIQAMDEATPAAERVLHIEVVQTHPRWVRFTVRDAGPGIPPEVAARLFTPFFTTKTEGMGLGLSLCRTVIEQHGGALDFGPPPGESAGRGTEFRFTLPVPESPPRKPADNPP</sequence>
<evidence type="ECO:0000313" key="14">
    <source>
        <dbReference type="EMBL" id="MBQ0960276.1"/>
    </source>
</evidence>
<dbReference type="PANTHER" id="PTHR43065">
    <property type="entry name" value="SENSOR HISTIDINE KINASE"/>
    <property type="match status" value="1"/>
</dbReference>
<dbReference type="SMART" id="SM00091">
    <property type="entry name" value="PAS"/>
    <property type="match status" value="1"/>
</dbReference>
<evidence type="ECO:0000256" key="9">
    <source>
        <dbReference type="SAM" id="MobiDB-lite"/>
    </source>
</evidence>
<evidence type="ECO:0000256" key="3">
    <source>
        <dbReference type="ARBA" id="ARBA00022553"/>
    </source>
</evidence>
<feature type="region of interest" description="Disordered" evidence="9">
    <location>
        <begin position="641"/>
        <end position="677"/>
    </location>
</feature>
<keyword evidence="3" id="KW-0597">Phosphoprotein</keyword>
<dbReference type="Gene3D" id="3.30.565.10">
    <property type="entry name" value="Histidine kinase-like ATPase, C-terminal domain"/>
    <property type="match status" value="1"/>
</dbReference>
<dbReference type="InterPro" id="IPR003594">
    <property type="entry name" value="HATPase_dom"/>
</dbReference>
<feature type="domain" description="Histidine kinase" evidence="11">
    <location>
        <begin position="441"/>
        <end position="666"/>
    </location>
</feature>
<evidence type="ECO:0000313" key="15">
    <source>
        <dbReference type="Proteomes" id="UP000678374"/>
    </source>
</evidence>
<dbReference type="InterPro" id="IPR005467">
    <property type="entry name" value="His_kinase_dom"/>
</dbReference>
<keyword evidence="10" id="KW-0812">Transmembrane</keyword>
<dbReference type="EC" id="2.7.13.3" evidence="2"/>